<evidence type="ECO:0000256" key="5">
    <source>
        <dbReference type="PROSITE-ProRule" id="PRU00433"/>
    </source>
</evidence>
<dbReference type="Pfam" id="PF13458">
    <property type="entry name" value="Peripla_BP_6"/>
    <property type="match status" value="1"/>
</dbReference>
<keyword evidence="2 5" id="KW-0479">Metal-binding</keyword>
<feature type="chain" id="PRO_5038551775" description="Cytochrome c domain-containing protein" evidence="6">
    <location>
        <begin position="28"/>
        <end position="425"/>
    </location>
</feature>
<evidence type="ECO:0000256" key="6">
    <source>
        <dbReference type="SAM" id="SignalP"/>
    </source>
</evidence>
<evidence type="ECO:0000256" key="2">
    <source>
        <dbReference type="ARBA" id="ARBA00022723"/>
    </source>
</evidence>
<dbReference type="InterPro" id="IPR009056">
    <property type="entry name" value="Cyt_c-like_dom"/>
</dbReference>
<dbReference type="Gene3D" id="3.40.50.2300">
    <property type="match status" value="2"/>
</dbReference>
<keyword evidence="5" id="KW-0349">Heme</keyword>
<dbReference type="CDD" id="cd06343">
    <property type="entry name" value="PBP1_ABC_ligand_binding-like"/>
    <property type="match status" value="1"/>
</dbReference>
<evidence type="ECO:0000256" key="1">
    <source>
        <dbReference type="ARBA" id="ARBA00010062"/>
    </source>
</evidence>
<dbReference type="GO" id="GO:0046872">
    <property type="term" value="F:metal ion binding"/>
    <property type="evidence" value="ECO:0007669"/>
    <property type="project" value="UniProtKB-KW"/>
</dbReference>
<keyword evidence="3 6" id="KW-0732">Signal</keyword>
<gene>
    <name evidence="8" type="ORF">BAA01_06135</name>
</gene>
<dbReference type="InterPro" id="IPR028081">
    <property type="entry name" value="Leu-bd"/>
</dbReference>
<dbReference type="GO" id="GO:0020037">
    <property type="term" value="F:heme binding"/>
    <property type="evidence" value="ECO:0007669"/>
    <property type="project" value="InterPro"/>
</dbReference>
<name>A0A1Y3PHX5_9BACI</name>
<dbReference type="PROSITE" id="PS51257">
    <property type="entry name" value="PROKAR_LIPOPROTEIN"/>
    <property type="match status" value="1"/>
</dbReference>
<feature type="signal peptide" evidence="6">
    <location>
        <begin position="1"/>
        <end position="27"/>
    </location>
</feature>
<dbReference type="PANTHER" id="PTHR47235">
    <property type="entry name" value="BLR6548 PROTEIN"/>
    <property type="match status" value="1"/>
</dbReference>
<feature type="domain" description="Cytochrome c" evidence="7">
    <location>
        <begin position="114"/>
        <end position="226"/>
    </location>
</feature>
<dbReference type="PROSITE" id="PS51007">
    <property type="entry name" value="CYTC"/>
    <property type="match status" value="1"/>
</dbReference>
<comment type="similarity">
    <text evidence="1">Belongs to the leucine-binding protein family.</text>
</comment>
<evidence type="ECO:0000259" key="7">
    <source>
        <dbReference type="PROSITE" id="PS51007"/>
    </source>
</evidence>
<organism evidence="8 9">
    <name type="scientific">Bacillus thermozeamaize</name>
    <dbReference type="NCBI Taxonomy" id="230954"/>
    <lineage>
        <taxon>Bacteria</taxon>
        <taxon>Bacillati</taxon>
        <taxon>Bacillota</taxon>
        <taxon>Bacilli</taxon>
        <taxon>Bacillales</taxon>
        <taxon>Bacillaceae</taxon>
        <taxon>Bacillus</taxon>
    </lineage>
</organism>
<reference evidence="9" key="1">
    <citation type="submission" date="2016-06" db="EMBL/GenBank/DDBJ databases">
        <authorList>
            <person name="Nascimento L."/>
            <person name="Pereira R.V."/>
            <person name="Martins L.F."/>
            <person name="Quaggio R.B."/>
            <person name="Silva A.M."/>
            <person name="Setubal J.C."/>
        </authorList>
    </citation>
    <scope>NUCLEOTIDE SEQUENCE [LARGE SCALE GENOMIC DNA]</scope>
</reference>
<protein>
    <recommendedName>
        <fullName evidence="7">Cytochrome c domain-containing protein</fullName>
    </recommendedName>
</protein>
<sequence length="425" mass="47460">MKKNRFLFVAMLSLLLAVAVACSSQTAGTGQREKDGGPDSQEGVQLAQGVTDKEIKIGHFGPQTGFAASYDVIREGIQSYFNLVNAQGGVNGRMLKLIAYDNEYQPNKTVPVVQRLVQEDKVFAIVATTCTPCHQAAESLFGEIPMVGPSPASTSAFLEPLRKNWFGLQLNYKIEGRFFVDYAVNHLNAKRIAIFYENDDYGKEGYFGAKEELKKHPDVQLVAEVPHNVQEVDFSAHAQRLKQANPDVIIMTGIQKNAAAFRKEMVKIGATDIPLMVTYAIGMDHKVMYDLTGDAWDGVYSTLSMVSIDETDNPKIQEFVQQYSKDFPKSVPSANAQIGWAAAQVLVEGLRRAGEELTWDHFIAAMETLDDWDGSMYYDVYYTPDTRYGQTSMYLTRAKDGKLEKVTPLVKYDPKTDQFLYEPSK</sequence>
<dbReference type="SUPFAM" id="SSF53822">
    <property type="entry name" value="Periplasmic binding protein-like I"/>
    <property type="match status" value="1"/>
</dbReference>
<evidence type="ECO:0000313" key="8">
    <source>
        <dbReference type="EMBL" id="OUM84708.1"/>
    </source>
</evidence>
<dbReference type="AlphaFoldDB" id="A0A1Y3PHX5"/>
<dbReference type="GO" id="GO:0009055">
    <property type="term" value="F:electron transfer activity"/>
    <property type="evidence" value="ECO:0007669"/>
    <property type="project" value="InterPro"/>
</dbReference>
<dbReference type="PANTHER" id="PTHR47235:SF1">
    <property type="entry name" value="BLR6548 PROTEIN"/>
    <property type="match status" value="1"/>
</dbReference>
<evidence type="ECO:0000256" key="4">
    <source>
        <dbReference type="ARBA" id="ARBA00023004"/>
    </source>
</evidence>
<dbReference type="EMBL" id="LZRT01000121">
    <property type="protein sequence ID" value="OUM84708.1"/>
    <property type="molecule type" value="Genomic_DNA"/>
</dbReference>
<keyword evidence="4 5" id="KW-0408">Iron</keyword>
<comment type="caution">
    <text evidence="8">The sequence shown here is derived from an EMBL/GenBank/DDBJ whole genome shotgun (WGS) entry which is preliminary data.</text>
</comment>
<evidence type="ECO:0000313" key="9">
    <source>
        <dbReference type="Proteomes" id="UP000196475"/>
    </source>
</evidence>
<dbReference type="Proteomes" id="UP000196475">
    <property type="component" value="Unassembled WGS sequence"/>
</dbReference>
<evidence type="ECO:0000256" key="3">
    <source>
        <dbReference type="ARBA" id="ARBA00022729"/>
    </source>
</evidence>
<dbReference type="InterPro" id="IPR028082">
    <property type="entry name" value="Peripla_BP_I"/>
</dbReference>
<accession>A0A1Y3PHX5</accession>
<proteinExistence type="inferred from homology"/>